<dbReference type="AlphaFoldDB" id="A0A8H4PHN8"/>
<feature type="binding site" evidence="3">
    <location>
        <begin position="230"/>
        <end position="231"/>
    </location>
    <ligand>
        <name>substrate</name>
    </ligand>
</feature>
<evidence type="ECO:0000256" key="1">
    <source>
        <dbReference type="ARBA" id="ARBA00012920"/>
    </source>
</evidence>
<dbReference type="Pfam" id="PF00710">
    <property type="entry name" value="Asparaginase"/>
    <property type="match status" value="1"/>
</dbReference>
<evidence type="ECO:0000313" key="8">
    <source>
        <dbReference type="Proteomes" id="UP000554235"/>
    </source>
</evidence>
<comment type="caution">
    <text evidence="7">The sequence shown here is derived from an EMBL/GenBank/DDBJ whole genome shotgun (WGS) entry which is preliminary data.</text>
</comment>
<accession>A0A8H4PHN8</accession>
<proteinExistence type="predicted"/>
<dbReference type="InterPro" id="IPR036152">
    <property type="entry name" value="Asp/glu_Ase-like_sf"/>
</dbReference>
<feature type="active site" description="O-isoaspartyl threonine intermediate" evidence="2">
    <location>
        <position position="154"/>
    </location>
</feature>
<dbReference type="InterPro" id="IPR040919">
    <property type="entry name" value="Asparaginase_C"/>
</dbReference>
<feature type="domain" description="Asparaginase/glutaminase C-terminal" evidence="6">
    <location>
        <begin position="362"/>
        <end position="458"/>
    </location>
</feature>
<evidence type="ECO:0000259" key="6">
    <source>
        <dbReference type="Pfam" id="PF17763"/>
    </source>
</evidence>
<feature type="domain" description="L-asparaginase N-terminal" evidence="5">
    <location>
        <begin position="145"/>
        <end position="326"/>
    </location>
</feature>
<dbReference type="EC" id="3.5.1.1" evidence="1"/>
<reference evidence="7 8" key="1">
    <citation type="submission" date="2020-01" db="EMBL/GenBank/DDBJ databases">
        <title>Identification and distribution of gene clusters putatively required for synthesis of sphingolipid metabolism inhibitors in phylogenetically diverse species of the filamentous fungus Fusarium.</title>
        <authorList>
            <person name="Kim H.-S."/>
            <person name="Busman M."/>
            <person name="Brown D.W."/>
            <person name="Divon H."/>
            <person name="Uhlig S."/>
            <person name="Proctor R.H."/>
        </authorList>
    </citation>
    <scope>NUCLEOTIDE SEQUENCE [LARGE SCALE GENOMIC DNA]</scope>
    <source>
        <strain evidence="7 8">NRRL 20459</strain>
    </source>
</reference>
<dbReference type="EMBL" id="JAADYS010000175">
    <property type="protein sequence ID" value="KAF4471711.1"/>
    <property type="molecule type" value="Genomic_DNA"/>
</dbReference>
<feature type="region of interest" description="Disordered" evidence="4">
    <location>
        <begin position="106"/>
        <end position="130"/>
    </location>
</feature>
<evidence type="ECO:0000313" key="7">
    <source>
        <dbReference type="EMBL" id="KAF4471711.1"/>
    </source>
</evidence>
<dbReference type="GO" id="GO:0009066">
    <property type="term" value="P:aspartate family amino acid metabolic process"/>
    <property type="evidence" value="ECO:0007669"/>
    <property type="project" value="UniProtKB-ARBA"/>
</dbReference>
<feature type="binding site" evidence="3">
    <location>
        <position position="197"/>
    </location>
    <ligand>
        <name>substrate</name>
    </ligand>
</feature>
<gene>
    <name evidence="7" type="ORF">FALBO_1380</name>
</gene>
<dbReference type="Gene3D" id="3.40.50.40">
    <property type="match status" value="1"/>
</dbReference>
<dbReference type="SUPFAM" id="SSF53774">
    <property type="entry name" value="Glutaminase/Asparaginase"/>
    <property type="match status" value="1"/>
</dbReference>
<feature type="compositionally biased region" description="Basic and acidic residues" evidence="4">
    <location>
        <begin position="113"/>
        <end position="128"/>
    </location>
</feature>
<dbReference type="PRINTS" id="PR00139">
    <property type="entry name" value="ASNGLNASE"/>
</dbReference>
<dbReference type="Pfam" id="PF17763">
    <property type="entry name" value="Asparaginase_C"/>
    <property type="match status" value="1"/>
</dbReference>
<evidence type="ECO:0000256" key="3">
    <source>
        <dbReference type="PIRSR" id="PIRSR001220-2"/>
    </source>
</evidence>
<dbReference type="PIRSF" id="PIRSF500176">
    <property type="entry name" value="L_ASNase"/>
    <property type="match status" value="1"/>
</dbReference>
<protein>
    <recommendedName>
        <fullName evidence="1">asparaginase</fullName>
        <ecNumber evidence="1">3.5.1.1</ecNumber>
    </recommendedName>
</protein>
<sequence>MSHQPHTLVLWSNLEQSIRNGTIDWDVIVRLIPVAHFHKHRELDEHFDTGVVVEVRMSKVECESKDLTYIAIYPRVRDILLDFFDKNDVNKNRVNVNRESLIYDEDEYEEEHQEEHDPSHNEGSHDDEMPLIPPLRTNLMTNRKKILVINMGGTIGATRNDGIYKSGTLPLDILLKGVPYDEKNISLEPIERCRGDSMDITRTGLLEHVQFIREQVDKRSPWGVVILFGTDQAVELGVALGMTFGSSKPLSVAIATAARAATDAGADGPENIRAAIATAAHEKAREYGCLIADSKHLHCPLTAIKYNVSSIHPWASSKGPVGKFDEESAPDRLTFRFPVVMDPIPAVKGLTAESKVPEVYIAISHSEFTSLFEDKSMDGLVIAGFSDGFLPENDKVLNKLEERGVIIVVSHRGFEGSVKQLTKGRGIPAGNIYPHPARQLLILCLMARMSKGQIEECFAKHGGLGA</sequence>
<keyword evidence="8" id="KW-1185">Reference proteome</keyword>
<dbReference type="InterPro" id="IPR027474">
    <property type="entry name" value="L-asparaginase_N"/>
</dbReference>
<dbReference type="InterPro" id="IPR037152">
    <property type="entry name" value="L-asparaginase_N_sf"/>
</dbReference>
<dbReference type="GO" id="GO:0004067">
    <property type="term" value="F:asparaginase activity"/>
    <property type="evidence" value="ECO:0007669"/>
    <property type="project" value="UniProtKB-UniRule"/>
</dbReference>
<dbReference type="PROSITE" id="PS51732">
    <property type="entry name" value="ASN_GLN_ASE_3"/>
    <property type="match status" value="1"/>
</dbReference>
<dbReference type="Proteomes" id="UP000554235">
    <property type="component" value="Unassembled WGS sequence"/>
</dbReference>
<evidence type="ECO:0000259" key="5">
    <source>
        <dbReference type="Pfam" id="PF00710"/>
    </source>
</evidence>
<dbReference type="PIRSF" id="PIRSF001220">
    <property type="entry name" value="L-ASNase_gatD"/>
    <property type="match status" value="1"/>
</dbReference>
<dbReference type="SMART" id="SM00870">
    <property type="entry name" value="Asparaginase"/>
    <property type="match status" value="1"/>
</dbReference>
<dbReference type="Gene3D" id="3.40.50.1170">
    <property type="entry name" value="L-asparaginase, N-terminal domain"/>
    <property type="match status" value="1"/>
</dbReference>
<evidence type="ECO:0000256" key="2">
    <source>
        <dbReference type="PIRSR" id="PIRSR001220-1"/>
    </source>
</evidence>
<evidence type="ECO:0000256" key="4">
    <source>
        <dbReference type="SAM" id="MobiDB-lite"/>
    </source>
</evidence>
<dbReference type="InterPro" id="IPR027473">
    <property type="entry name" value="L-asparaginase_C"/>
</dbReference>
<organism evidence="7 8">
    <name type="scientific">Fusarium albosuccineum</name>
    <dbReference type="NCBI Taxonomy" id="1237068"/>
    <lineage>
        <taxon>Eukaryota</taxon>
        <taxon>Fungi</taxon>
        <taxon>Dikarya</taxon>
        <taxon>Ascomycota</taxon>
        <taxon>Pezizomycotina</taxon>
        <taxon>Sordariomycetes</taxon>
        <taxon>Hypocreomycetidae</taxon>
        <taxon>Hypocreales</taxon>
        <taxon>Nectriaceae</taxon>
        <taxon>Fusarium</taxon>
        <taxon>Fusarium decemcellulare species complex</taxon>
    </lineage>
</organism>
<dbReference type="InterPro" id="IPR006034">
    <property type="entry name" value="Asparaginase/glutaminase-like"/>
</dbReference>
<name>A0A8H4PHN8_9HYPO</name>